<protein>
    <submittedName>
        <fullName evidence="1">Uncharacterized protein</fullName>
    </submittedName>
</protein>
<proteinExistence type="predicted"/>
<accession>A0ABU4G917</accession>
<evidence type="ECO:0000313" key="1">
    <source>
        <dbReference type="EMBL" id="MDW0113474.1"/>
    </source>
</evidence>
<organism evidence="1 2">
    <name type="scientific">Sporosarcina saromensis</name>
    <dbReference type="NCBI Taxonomy" id="359365"/>
    <lineage>
        <taxon>Bacteria</taxon>
        <taxon>Bacillati</taxon>
        <taxon>Bacillota</taxon>
        <taxon>Bacilli</taxon>
        <taxon>Bacillales</taxon>
        <taxon>Caryophanaceae</taxon>
        <taxon>Sporosarcina</taxon>
    </lineage>
</organism>
<gene>
    <name evidence="1" type="ORF">QT711_09770</name>
</gene>
<name>A0ABU4G917_9BACL</name>
<evidence type="ECO:0000313" key="2">
    <source>
        <dbReference type="Proteomes" id="UP001282284"/>
    </source>
</evidence>
<dbReference type="RefSeq" id="WP_317943841.1">
    <property type="nucleotide sequence ID" value="NZ_JAUBDI010000008.1"/>
</dbReference>
<reference evidence="1 2" key="1">
    <citation type="submission" date="2023-06" db="EMBL/GenBank/DDBJ databases">
        <title>Sporosarcina sp. nov., isolated from Korean traditional fermented seafood 'Jeotgal'.</title>
        <authorList>
            <person name="Yang A.I."/>
            <person name="Shin N.-R."/>
        </authorList>
    </citation>
    <scope>NUCLEOTIDE SEQUENCE [LARGE SCALE GENOMIC DNA]</scope>
    <source>
        <strain evidence="1 2">KCTC13119</strain>
    </source>
</reference>
<dbReference type="Proteomes" id="UP001282284">
    <property type="component" value="Unassembled WGS sequence"/>
</dbReference>
<keyword evidence="2" id="KW-1185">Reference proteome</keyword>
<dbReference type="EMBL" id="JAUBDI010000008">
    <property type="protein sequence ID" value="MDW0113474.1"/>
    <property type="molecule type" value="Genomic_DNA"/>
</dbReference>
<sequence>MDNKEKQLFAYYYKQFAERSFDEKDVLAFLLFAKKHAQANKVLNELGQFLVQREQMTGYVKSYFDHCQEIIQNLGKGKKEKIENLFSFKEIRNQLNAFFVEQGFDKLSPEVINDIMLCMIALLQDVKLISRTTNKKVGHLSFAASSKELFLMGNMRVLHKGRFIPITFPVLTARNSYEKVTPRDQNDTPYLFDDALIEVMNHEGQLVITFPTIN</sequence>
<comment type="caution">
    <text evidence="1">The sequence shown here is derived from an EMBL/GenBank/DDBJ whole genome shotgun (WGS) entry which is preliminary data.</text>
</comment>